<sequence>MQTLRVSIVFFLLIVGLQSVAQQALPIASNIQKLYASGTRTEDGRPGPKYWQNTADYDIAAILNPSTLLLKGAETITYTNNSPDTLFEIIFKLYPNIFQKGAERETSVPAEDIGEGMIIDGISVANSPVLTYSINGTNMKVTIPPMVPKQSIVFNIKFHYSLNKGPGMRTGQVEENSAFVAYFFPRIAVYDDIDGWNLNQYVGTQEFYNDFCNFKASVTVPKDFVVWATGDLKNCSEVFTEKYCTRIKQAELSDSVMDVISVQDLAAGNITTDQPVNTWLFEANNVTDFVFATSDHYVWKSASLVVDPTTGRRTRADAVFNPRHEDYNEVINYNLKTLKAMSYSFPKWPYPYSHETVFDGLDQMEYPMMVNDNPTSTAAEAITLTDHEIFHTMFPFYMGINETKYGWMDEGWATIAEWLISPMIDSTIVDNYGISSYENAAGKEIDLPVTTLSTQLSGAPFFLNSYVKPALGYLYIKDYLGDDLFTKALHYYIEQWHGKHPMPYDFFNCMNTGSGKNLDWFWKRWFFEDGAPDLAISNVKKKGNKYEVTVTAKGSKPVPIDLQVTLDDNTVLKQHKSIEAWQDGKTMTTISFKTDRDVLKIFLGSTYVVDINKADNTWTKQ</sequence>
<accession>A0A512BE03</accession>
<dbReference type="InterPro" id="IPR027268">
    <property type="entry name" value="Peptidase_M4/M1_CTD_sf"/>
</dbReference>
<protein>
    <submittedName>
        <fullName evidence="3">Peptidase</fullName>
    </submittedName>
</protein>
<evidence type="ECO:0000313" key="3">
    <source>
        <dbReference type="EMBL" id="GEO10201.1"/>
    </source>
</evidence>
<reference evidence="3 4" key="1">
    <citation type="submission" date="2019-07" db="EMBL/GenBank/DDBJ databases">
        <title>Whole genome shotgun sequence of Segetibacter aerophilus NBRC 106135.</title>
        <authorList>
            <person name="Hosoyama A."/>
            <person name="Uohara A."/>
            <person name="Ohji S."/>
            <person name="Ichikawa N."/>
        </authorList>
    </citation>
    <scope>NUCLEOTIDE SEQUENCE [LARGE SCALE GENOMIC DNA]</scope>
    <source>
        <strain evidence="3 4">NBRC 106135</strain>
    </source>
</reference>
<dbReference type="EMBL" id="BJYT01000009">
    <property type="protein sequence ID" value="GEO10201.1"/>
    <property type="molecule type" value="Genomic_DNA"/>
</dbReference>
<dbReference type="RefSeq" id="WP_147204307.1">
    <property type="nucleotide sequence ID" value="NZ_BJYT01000009.1"/>
</dbReference>
<dbReference type="OrthoDB" id="9814383at2"/>
<evidence type="ECO:0000313" key="4">
    <source>
        <dbReference type="Proteomes" id="UP000321513"/>
    </source>
</evidence>
<dbReference type="AlphaFoldDB" id="A0A512BE03"/>
<feature type="signal peptide" evidence="1">
    <location>
        <begin position="1"/>
        <end position="21"/>
    </location>
</feature>
<keyword evidence="1" id="KW-0732">Signal</keyword>
<feature type="domain" description="Peptidase M1 membrane alanine aminopeptidase" evidence="2">
    <location>
        <begin position="373"/>
        <end position="525"/>
    </location>
</feature>
<dbReference type="SUPFAM" id="SSF55486">
    <property type="entry name" value="Metalloproteases ('zincins'), catalytic domain"/>
    <property type="match status" value="1"/>
</dbReference>
<gene>
    <name evidence="3" type="ORF">SAE01_26970</name>
</gene>
<dbReference type="InterPro" id="IPR014782">
    <property type="entry name" value="Peptidase_M1_dom"/>
</dbReference>
<dbReference type="CDD" id="cd09604">
    <property type="entry name" value="M1_APN_like"/>
    <property type="match status" value="1"/>
</dbReference>
<dbReference type="GO" id="GO:0008270">
    <property type="term" value="F:zinc ion binding"/>
    <property type="evidence" value="ECO:0007669"/>
    <property type="project" value="InterPro"/>
</dbReference>
<organism evidence="3 4">
    <name type="scientific">Segetibacter aerophilus</name>
    <dbReference type="NCBI Taxonomy" id="670293"/>
    <lineage>
        <taxon>Bacteria</taxon>
        <taxon>Pseudomonadati</taxon>
        <taxon>Bacteroidota</taxon>
        <taxon>Chitinophagia</taxon>
        <taxon>Chitinophagales</taxon>
        <taxon>Chitinophagaceae</taxon>
        <taxon>Segetibacter</taxon>
    </lineage>
</organism>
<comment type="caution">
    <text evidence="3">The sequence shown here is derived from an EMBL/GenBank/DDBJ whole genome shotgun (WGS) entry which is preliminary data.</text>
</comment>
<dbReference type="Pfam" id="PF01433">
    <property type="entry name" value="Peptidase_M1"/>
    <property type="match status" value="1"/>
</dbReference>
<dbReference type="GO" id="GO:0008237">
    <property type="term" value="F:metallopeptidase activity"/>
    <property type="evidence" value="ECO:0007669"/>
    <property type="project" value="InterPro"/>
</dbReference>
<evidence type="ECO:0000256" key="1">
    <source>
        <dbReference type="SAM" id="SignalP"/>
    </source>
</evidence>
<proteinExistence type="predicted"/>
<feature type="chain" id="PRO_5021901450" evidence="1">
    <location>
        <begin position="22"/>
        <end position="621"/>
    </location>
</feature>
<dbReference type="Proteomes" id="UP000321513">
    <property type="component" value="Unassembled WGS sequence"/>
</dbReference>
<keyword evidence="4" id="KW-1185">Reference proteome</keyword>
<dbReference type="Gene3D" id="1.10.390.10">
    <property type="entry name" value="Neutral Protease Domain 2"/>
    <property type="match status" value="1"/>
</dbReference>
<evidence type="ECO:0000259" key="2">
    <source>
        <dbReference type="Pfam" id="PF01433"/>
    </source>
</evidence>
<name>A0A512BE03_9BACT</name>